<feature type="domain" description="Olfactomedin-like" evidence="4">
    <location>
        <begin position="196"/>
        <end position="442"/>
    </location>
</feature>
<dbReference type="Bgee" id="ENSOANG00000012060">
    <property type="expression patterns" value="Expressed in ovary and 7 other cell types or tissues"/>
</dbReference>
<evidence type="ECO:0000256" key="1">
    <source>
        <dbReference type="ARBA" id="ARBA00004613"/>
    </source>
</evidence>
<reference evidence="5" key="3">
    <citation type="submission" date="2025-09" db="UniProtKB">
        <authorList>
            <consortium name="Ensembl"/>
        </authorList>
    </citation>
    <scope>IDENTIFICATION</scope>
    <source>
        <strain evidence="5">Glennie</strain>
    </source>
</reference>
<evidence type="ECO:0000256" key="2">
    <source>
        <dbReference type="ARBA" id="ARBA00022525"/>
    </source>
</evidence>
<reference evidence="5" key="2">
    <citation type="submission" date="2025-08" db="UniProtKB">
        <authorList>
            <consortium name="Ensembl"/>
        </authorList>
    </citation>
    <scope>IDENTIFICATION</scope>
    <source>
        <strain evidence="5">Glennie</strain>
    </source>
</reference>
<dbReference type="InterPro" id="IPR050605">
    <property type="entry name" value="Olfactomedin-like_domain"/>
</dbReference>
<dbReference type="eggNOG" id="KOG3545">
    <property type="taxonomic scope" value="Eukaryota"/>
</dbReference>
<dbReference type="PANTHER" id="PTHR23192:SF13">
    <property type="entry name" value="OLFACTOMEDIN-LIKE PROTEIN 1"/>
    <property type="match status" value="1"/>
</dbReference>
<proteinExistence type="predicted"/>
<dbReference type="PANTHER" id="PTHR23192">
    <property type="entry name" value="OLFACTOMEDIN-RELATED"/>
    <property type="match status" value="1"/>
</dbReference>
<reference evidence="5 6" key="1">
    <citation type="journal article" date="2008" name="Nature">
        <title>Genome analysis of the platypus reveals unique signatures of evolution.</title>
        <authorList>
            <person name="Warren W.C."/>
            <person name="Hillier L.W."/>
            <person name="Marshall Graves J.A."/>
            <person name="Birney E."/>
            <person name="Ponting C.P."/>
            <person name="Grutzner F."/>
            <person name="Belov K."/>
            <person name="Miller W."/>
            <person name="Clarke L."/>
            <person name="Chinwalla A.T."/>
            <person name="Yang S.P."/>
            <person name="Heger A."/>
            <person name="Locke D.P."/>
            <person name="Miethke P."/>
            <person name="Waters P.D."/>
            <person name="Veyrunes F."/>
            <person name="Fulton L."/>
            <person name="Fulton B."/>
            <person name="Graves T."/>
            <person name="Wallis J."/>
            <person name="Puente X.S."/>
            <person name="Lopez-Otin C."/>
            <person name="Ordonez G.R."/>
            <person name="Eichler E.E."/>
            <person name="Chen L."/>
            <person name="Cheng Z."/>
            <person name="Deakin J.E."/>
            <person name="Alsop A."/>
            <person name="Thompson K."/>
            <person name="Kirby P."/>
            <person name="Papenfuss A.T."/>
            <person name="Wakefield M.J."/>
            <person name="Olender T."/>
            <person name="Lancet D."/>
            <person name="Huttley G.A."/>
            <person name="Smit A.F."/>
            <person name="Pask A."/>
            <person name="Temple-Smith P."/>
            <person name="Batzer M.A."/>
            <person name="Walker J.A."/>
            <person name="Konkel M.K."/>
            <person name="Harris R.S."/>
            <person name="Whittington C.M."/>
            <person name="Wong E.S."/>
            <person name="Gemmell N.J."/>
            <person name="Buschiazzo E."/>
            <person name="Vargas Jentzsch I.M."/>
            <person name="Merkel A."/>
            <person name="Schmitz J."/>
            <person name="Zemann A."/>
            <person name="Churakov G."/>
            <person name="Kriegs J.O."/>
            <person name="Brosius J."/>
            <person name="Murchison E.P."/>
            <person name="Sachidanandam R."/>
            <person name="Smith C."/>
            <person name="Hannon G.J."/>
            <person name="Tsend-Ayush E."/>
            <person name="McMillan D."/>
            <person name="Attenborough R."/>
            <person name="Rens W."/>
            <person name="Ferguson-Smith M."/>
            <person name="Lefevre C.M."/>
            <person name="Sharp J.A."/>
            <person name="Nicholas K.R."/>
            <person name="Ray D.A."/>
            <person name="Kube M."/>
            <person name="Reinhardt R."/>
            <person name="Pringle T.H."/>
            <person name="Taylor J."/>
            <person name="Jones R.C."/>
            <person name="Nixon B."/>
            <person name="Dacheux J.L."/>
            <person name="Niwa H."/>
            <person name="Sekita Y."/>
            <person name="Huang X."/>
            <person name="Stark A."/>
            <person name="Kheradpour P."/>
            <person name="Kellis M."/>
            <person name="Flicek P."/>
            <person name="Chen Y."/>
            <person name="Webber C."/>
            <person name="Hardison R."/>
            <person name="Nelson J."/>
            <person name="Hallsworth-Pepin K."/>
            <person name="Delehaunty K."/>
            <person name="Markovic C."/>
            <person name="Minx P."/>
            <person name="Feng Y."/>
            <person name="Kremitzki C."/>
            <person name="Mitreva M."/>
            <person name="Glasscock J."/>
            <person name="Wylie T."/>
            <person name="Wohldmann P."/>
            <person name="Thiru P."/>
            <person name="Nhan M.N."/>
            <person name="Pohl C.S."/>
            <person name="Smith S.M."/>
            <person name="Hou S."/>
            <person name="Nefedov M."/>
            <person name="de Jong P.J."/>
            <person name="Renfree M.B."/>
            <person name="Mardis E.R."/>
            <person name="Wilson R.K."/>
        </authorList>
    </citation>
    <scope>NUCLEOTIDE SEQUENCE [LARGE SCALE GENOMIC DNA]</scope>
    <source>
        <strain evidence="5 6">Glennie</strain>
    </source>
</reference>
<dbReference type="Pfam" id="PF02191">
    <property type="entry name" value="OLF"/>
    <property type="match status" value="1"/>
</dbReference>
<keyword evidence="2" id="KW-0964">Secreted</keyword>
<dbReference type="FunCoup" id="F7FWB9">
    <property type="interactions" value="125"/>
</dbReference>
<dbReference type="GeneTree" id="ENSGT00940000160055"/>
<evidence type="ECO:0000313" key="6">
    <source>
        <dbReference type="Proteomes" id="UP000002279"/>
    </source>
</evidence>
<dbReference type="OMA" id="IHYHPGD"/>
<dbReference type="Ensembl" id="ENSOANT00000019103.4">
    <property type="protein sequence ID" value="ENSOANP00000019100.4"/>
    <property type="gene ID" value="ENSOANG00000012060.4"/>
</dbReference>
<dbReference type="AlphaFoldDB" id="F7FWB9"/>
<keyword evidence="6" id="KW-1185">Reference proteome</keyword>
<accession>F7FWB9</accession>
<dbReference type="PROSITE" id="PS51132">
    <property type="entry name" value="OLF"/>
    <property type="match status" value="1"/>
</dbReference>
<evidence type="ECO:0000256" key="3">
    <source>
        <dbReference type="PROSITE-ProRule" id="PRU00446"/>
    </source>
</evidence>
<dbReference type="HOGENOM" id="CLU_035236_2_1_1"/>
<organism evidence="5 6">
    <name type="scientific">Ornithorhynchus anatinus</name>
    <name type="common">Duckbill platypus</name>
    <dbReference type="NCBI Taxonomy" id="9258"/>
    <lineage>
        <taxon>Eukaryota</taxon>
        <taxon>Metazoa</taxon>
        <taxon>Chordata</taxon>
        <taxon>Craniata</taxon>
        <taxon>Vertebrata</taxon>
        <taxon>Euteleostomi</taxon>
        <taxon>Mammalia</taxon>
        <taxon>Monotremata</taxon>
        <taxon>Ornithorhynchidae</taxon>
        <taxon>Ornithorhynchus</taxon>
    </lineage>
</organism>
<comment type="caution">
    <text evidence="3">Lacks conserved residue(s) required for the propagation of feature annotation.</text>
</comment>
<sequence>MEILKMTVPFPHPVVNPGNRRTLLSPPRYGGNSSCPPCFRSQWRRASARGGVRRFGKTMALPGLGSCFVLLLASVLPPSQYAQDAAMIQYINRRFQTLEQGLAKCHQDTQEYIQEFQDFSKKVSFLLERCGIYKTEYKNKLDHLLSRVERAHREIDYIESTRDSPTCIEEDDKMVAQHLIKQTEEEQRVKLLLNASCDVMLAGIKSLKVVKKSGEPRGSWLKDPSGNHQKVYLLSGSNNNTVLEFPNMRAFTESGPKPVFRKLVLPVSWRGTGHAIYGGFLFFLSDGPTNEIVKLSLRKRSVVDRMLLPGASTLVDLAVDEHGLWAVHAEPDARAKMVLTKLDPESLSAEGSWDTACSGREVEAAFLVCGVLYAVQGPGAGRPRRVGCVFDVLGSPGSPDAAGLVFPGRWPGRAAILYDPREKQLFAWHDGSQVVYRLQMGPKAHGG</sequence>
<dbReference type="InterPro" id="IPR003112">
    <property type="entry name" value="Olfac-like_dom"/>
</dbReference>
<dbReference type="Proteomes" id="UP000002279">
    <property type="component" value="Chromosome 3"/>
</dbReference>
<dbReference type="GO" id="GO:0005615">
    <property type="term" value="C:extracellular space"/>
    <property type="evidence" value="ECO:0000318"/>
    <property type="project" value="GO_Central"/>
</dbReference>
<comment type="subcellular location">
    <subcellularLocation>
        <location evidence="1">Secreted</location>
    </subcellularLocation>
</comment>
<dbReference type="InParanoid" id="F7FWB9"/>
<name>F7FWB9_ORNAN</name>
<protein>
    <submittedName>
        <fullName evidence="5">Olfactomedin like 1</fullName>
    </submittedName>
</protein>
<dbReference type="GO" id="GO:0007165">
    <property type="term" value="P:signal transduction"/>
    <property type="evidence" value="ECO:0000318"/>
    <property type="project" value="GO_Central"/>
</dbReference>
<evidence type="ECO:0000259" key="4">
    <source>
        <dbReference type="PROSITE" id="PS51132"/>
    </source>
</evidence>
<dbReference type="SMART" id="SM00284">
    <property type="entry name" value="OLF"/>
    <property type="match status" value="1"/>
</dbReference>
<evidence type="ECO:0000313" key="5">
    <source>
        <dbReference type="Ensembl" id="ENSOANP00000019100.4"/>
    </source>
</evidence>
<gene>
    <name evidence="5" type="primary">OLFML1</name>
</gene>